<gene>
    <name evidence="2" type="ORF">ACFOHJ_02180</name>
</gene>
<feature type="chain" id="PRO_5046398378" description="Pilus assembly protein" evidence="1">
    <location>
        <begin position="24"/>
        <end position="108"/>
    </location>
</feature>
<evidence type="ECO:0000313" key="2">
    <source>
        <dbReference type="EMBL" id="MFC3205007.1"/>
    </source>
</evidence>
<dbReference type="EMBL" id="JBHRTK010000001">
    <property type="protein sequence ID" value="MFC3205007.1"/>
    <property type="molecule type" value="Genomic_DNA"/>
</dbReference>
<comment type="caution">
    <text evidence="2">The sequence shown here is derived from an EMBL/GenBank/DDBJ whole genome shotgun (WGS) entry which is preliminary data.</text>
</comment>
<reference evidence="3" key="1">
    <citation type="journal article" date="2019" name="Int. J. Syst. Evol. Microbiol.">
        <title>The Global Catalogue of Microorganisms (GCM) 10K type strain sequencing project: providing services to taxonomists for standard genome sequencing and annotation.</title>
        <authorList>
            <consortium name="The Broad Institute Genomics Platform"/>
            <consortium name="The Broad Institute Genome Sequencing Center for Infectious Disease"/>
            <person name="Wu L."/>
            <person name="Ma J."/>
        </authorList>
    </citation>
    <scope>NUCLEOTIDE SEQUENCE [LARGE SCALE GENOMIC DNA]</scope>
    <source>
        <strain evidence="3">KCTC 52165</strain>
    </source>
</reference>
<keyword evidence="3" id="KW-1185">Reference proteome</keyword>
<organism evidence="2 3">
    <name type="scientific">Aquamicrobium soli</name>
    <dbReference type="NCBI Taxonomy" id="1811518"/>
    <lineage>
        <taxon>Bacteria</taxon>
        <taxon>Pseudomonadati</taxon>
        <taxon>Pseudomonadota</taxon>
        <taxon>Alphaproteobacteria</taxon>
        <taxon>Hyphomicrobiales</taxon>
        <taxon>Phyllobacteriaceae</taxon>
        <taxon>Aquamicrobium</taxon>
    </lineage>
</organism>
<feature type="signal peptide" evidence="1">
    <location>
        <begin position="1"/>
        <end position="23"/>
    </location>
</feature>
<evidence type="ECO:0000256" key="1">
    <source>
        <dbReference type="SAM" id="SignalP"/>
    </source>
</evidence>
<evidence type="ECO:0000313" key="3">
    <source>
        <dbReference type="Proteomes" id="UP001595583"/>
    </source>
</evidence>
<dbReference type="RefSeq" id="WP_378217996.1">
    <property type="nucleotide sequence ID" value="NZ_JBHRTK010000001.1"/>
</dbReference>
<sequence length="108" mass="11513">MMASFPRNSLLVLLAAMLLGGCADYMNHRDSITLGAGDAMEANLGIHTIKSFPPDAKNTNIRVDGAKVQQAYKRYIEPCDQQVVTCTDSASGPAISITNNMPGTEPAQ</sequence>
<dbReference type="PROSITE" id="PS51257">
    <property type="entry name" value="PROKAR_LIPOPROTEIN"/>
    <property type="match status" value="1"/>
</dbReference>
<keyword evidence="1" id="KW-0732">Signal</keyword>
<dbReference type="Proteomes" id="UP001595583">
    <property type="component" value="Unassembled WGS sequence"/>
</dbReference>
<proteinExistence type="predicted"/>
<accession>A0ABV7K6N7</accession>
<name>A0ABV7K6N7_9HYPH</name>
<evidence type="ECO:0008006" key="4">
    <source>
        <dbReference type="Google" id="ProtNLM"/>
    </source>
</evidence>
<protein>
    <recommendedName>
        <fullName evidence="4">Pilus assembly protein</fullName>
    </recommendedName>
</protein>